<comment type="caution">
    <text evidence="1">The sequence shown here is derived from an EMBL/GenBank/DDBJ whole genome shotgun (WGS) entry which is preliminary data.</text>
</comment>
<dbReference type="AlphaFoldDB" id="A0A8H6DU93"/>
<protein>
    <recommendedName>
        <fullName evidence="3">Apple domain-containing protein</fullName>
    </recommendedName>
</protein>
<dbReference type="Proteomes" id="UP000624244">
    <property type="component" value="Unassembled WGS sequence"/>
</dbReference>
<evidence type="ECO:0000313" key="2">
    <source>
        <dbReference type="Proteomes" id="UP000624244"/>
    </source>
</evidence>
<evidence type="ECO:0008006" key="3">
    <source>
        <dbReference type="Google" id="ProtNLM"/>
    </source>
</evidence>
<gene>
    <name evidence="1" type="ORF">GGP41_004636</name>
</gene>
<evidence type="ECO:0000313" key="1">
    <source>
        <dbReference type="EMBL" id="KAF5846630.1"/>
    </source>
</evidence>
<proteinExistence type="predicted"/>
<organism evidence="1 2">
    <name type="scientific">Cochliobolus sativus</name>
    <name type="common">Common root rot and spot blotch fungus</name>
    <name type="synonym">Bipolaris sorokiniana</name>
    <dbReference type="NCBI Taxonomy" id="45130"/>
    <lineage>
        <taxon>Eukaryota</taxon>
        <taxon>Fungi</taxon>
        <taxon>Dikarya</taxon>
        <taxon>Ascomycota</taxon>
        <taxon>Pezizomycotina</taxon>
        <taxon>Dothideomycetes</taxon>
        <taxon>Pleosporomycetidae</taxon>
        <taxon>Pleosporales</taxon>
        <taxon>Pleosporineae</taxon>
        <taxon>Pleosporaceae</taxon>
        <taxon>Bipolaris</taxon>
    </lineage>
</organism>
<name>A0A8H6DU93_COCSA</name>
<reference evidence="1" key="1">
    <citation type="submission" date="2019-11" db="EMBL/GenBank/DDBJ databases">
        <title>Bipolaris sorokiniana Genome sequencing.</title>
        <authorList>
            <person name="Wang H."/>
        </authorList>
    </citation>
    <scope>NUCLEOTIDE SEQUENCE</scope>
</reference>
<accession>A0A8H6DU93</accession>
<dbReference type="EMBL" id="WNKQ01000015">
    <property type="protein sequence ID" value="KAF5846630.1"/>
    <property type="molecule type" value="Genomic_DNA"/>
</dbReference>
<sequence length="103" mass="11063">MHVEADATSSSSFESCKAACEAKPTCLQFSYASTVAGATCSTSTHVVLCEAVTRQCVEYSSSASKDGGSTGLIQSGWMLHRMNSYVEDMDKMCNGREMGEWIV</sequence>